<reference evidence="11" key="1">
    <citation type="journal article" date="2019" name="Int. J. Syst. Evol. Microbiol.">
        <title>The Global Catalogue of Microorganisms (GCM) 10K type strain sequencing project: providing services to taxonomists for standard genome sequencing and annotation.</title>
        <authorList>
            <consortium name="The Broad Institute Genomics Platform"/>
            <consortium name="The Broad Institute Genome Sequencing Center for Infectious Disease"/>
            <person name="Wu L."/>
            <person name="Ma J."/>
        </authorList>
    </citation>
    <scope>NUCLEOTIDE SEQUENCE [LARGE SCALE GENOMIC DNA]</scope>
    <source>
        <strain evidence="11">CGMCC 4.1782</strain>
    </source>
</reference>
<dbReference type="EMBL" id="JBHUIM010000001">
    <property type="protein sequence ID" value="MFD2245096.1"/>
    <property type="molecule type" value="Genomic_DNA"/>
</dbReference>
<keyword evidence="6" id="KW-0511">Multifunctional enzyme</keyword>
<name>A0ABW5CRH2_9BACT</name>
<keyword evidence="5" id="KW-0808">Transferase</keyword>
<dbReference type="RefSeq" id="WP_250429502.1">
    <property type="nucleotide sequence ID" value="NZ_JALPRR010000002.1"/>
</dbReference>
<dbReference type="SUPFAM" id="SSF53955">
    <property type="entry name" value="Lysozyme-like"/>
    <property type="match status" value="1"/>
</dbReference>
<dbReference type="Gene3D" id="1.10.3810.10">
    <property type="entry name" value="Biosynthetic peptidoglycan transglycosylase-like"/>
    <property type="match status" value="1"/>
</dbReference>
<evidence type="ECO:0000259" key="9">
    <source>
        <dbReference type="Pfam" id="PF00912"/>
    </source>
</evidence>
<proteinExistence type="predicted"/>
<dbReference type="Gene3D" id="3.40.710.10">
    <property type="entry name" value="DD-peptidase/beta-lactamase superfamily"/>
    <property type="match status" value="1"/>
</dbReference>
<keyword evidence="3" id="KW-0645">Protease</keyword>
<evidence type="ECO:0000256" key="8">
    <source>
        <dbReference type="ARBA" id="ARBA00049902"/>
    </source>
</evidence>
<dbReference type="PANTHER" id="PTHR32282:SF24">
    <property type="entry name" value="GLYCOSYL TRANSFERASE FAMILY 51 DOMAIN-CONTAINING PROTEIN"/>
    <property type="match status" value="1"/>
</dbReference>
<sequence>MLLLLLGAAIAAVIHEARTSEWQARKISRYAATLTYQLDAGPSDAIVFPAQGPFDKRLGYVQLPQLLARVQSRGMEVVQQSKFSPALMAYTSRGLFAPYPEKTQAGLQITDYQGNPVYQFSYPGRVYASYDAVPSLIIQALLFIENRQLLAPDRPYMNPAIDWVRFSRAAMHQLAKSMGMQYPTIGGSTLATQIEKFRHSPEGITTSPRAKLQQMASASVRTYLAGPQTLATRQELVLSYINTLPLYGAPGYGEVHGLGDGLWVWFGSEFEQVNHLLSLPAATGDTLLAQGQALRQVLSLYIAQRRPSYFLSDRGRAELNALTGSYLRLLAANGQISPTLRDAGLAREVAFRNFSNNPVLAPSETDKGALMVRTHLSGMLGKSLYDLDRMDLAATTSLQHDLQEQVTSYLKRLNDPKYAQKVGLFGDKLLSPSRTKQVRYSFTLYERTPQGNLVRVQTDNTDQPFDLNEGSKLELGSTAKLRVLVTYLEVIAEIHERYAGKAAPVLRRALAEPQDNLTRWVLRYLLQAKDKSLPATLKAALERRYSANQNELFFTGGGMHTFRNYEYEVYDHSPTVHEAFLKSINLPFIRLTRDLVRYSIRQRVGNPASLLGNTHDPRRRQYLSRFADREGRMYLQRFWHKYKNKTDKERLHTLLRSMRLNPVRLATVHRFLYPETDSVSFEKMMRRRLPHVQKLTHKRIMELYHQLGPGAFNLSDQGYLSRVHPLELWLLDYTLHHPSATWADVIKDSQKTRQEVYAWLYRTRFKHARDSRIRTMLELDAFADIQQRWERLGYPFEQLVPSLATALGSSGDRPEALAELMGIVVNNGVRQRTLRIEGLHFAAQTPYETDLKWQPVAGEQVLAPEVAALVRETLQEVVDAGTARRIRGGMIGSDGKVLRMGGKTGTGDNRTVTLSTRGHRLASRAENRTATFVFYLGDRHFGTVTAFVPGRKAADFHFTSSLPVQVLRGMAPLLIPYLEQENDTPKVNVAKDSPAGMQYVAAERSKCLYCPPGIHNTPVAPKHVGAFGVGSGGFYNEKKYTLHTRVTLLSGKGEHSN</sequence>
<dbReference type="InterPro" id="IPR012338">
    <property type="entry name" value="Beta-lactam/transpept-like"/>
</dbReference>
<keyword evidence="3" id="KW-0378">Hydrolase</keyword>
<evidence type="ECO:0000256" key="4">
    <source>
        <dbReference type="ARBA" id="ARBA00022676"/>
    </source>
</evidence>
<evidence type="ECO:0000313" key="10">
    <source>
        <dbReference type="EMBL" id="MFD2245096.1"/>
    </source>
</evidence>
<protein>
    <recommendedName>
        <fullName evidence="7">peptidoglycan glycosyltransferase</fullName>
        <ecNumber evidence="7">2.4.99.28</ecNumber>
    </recommendedName>
</protein>
<keyword evidence="4" id="KW-0328">Glycosyltransferase</keyword>
<dbReference type="InterPro" id="IPR023346">
    <property type="entry name" value="Lysozyme-like_dom_sf"/>
</dbReference>
<evidence type="ECO:0000313" key="11">
    <source>
        <dbReference type="Proteomes" id="UP001597374"/>
    </source>
</evidence>
<evidence type="ECO:0000256" key="3">
    <source>
        <dbReference type="ARBA" id="ARBA00022670"/>
    </source>
</evidence>
<dbReference type="EC" id="2.4.99.28" evidence="7"/>
<evidence type="ECO:0000256" key="7">
    <source>
        <dbReference type="ARBA" id="ARBA00044770"/>
    </source>
</evidence>
<comment type="caution">
    <text evidence="10">The sequence shown here is derived from an EMBL/GenBank/DDBJ whole genome shotgun (WGS) entry which is preliminary data.</text>
</comment>
<organism evidence="10 11">
    <name type="scientific">Pontibacter ruber</name>
    <dbReference type="NCBI Taxonomy" id="1343895"/>
    <lineage>
        <taxon>Bacteria</taxon>
        <taxon>Pseudomonadati</taxon>
        <taxon>Bacteroidota</taxon>
        <taxon>Cytophagia</taxon>
        <taxon>Cytophagales</taxon>
        <taxon>Hymenobacteraceae</taxon>
        <taxon>Pontibacter</taxon>
    </lineage>
</organism>
<dbReference type="SUPFAM" id="SSF56601">
    <property type="entry name" value="beta-lactamase/transpeptidase-like"/>
    <property type="match status" value="2"/>
</dbReference>
<feature type="domain" description="Glycosyl transferase family 51" evidence="9">
    <location>
        <begin position="114"/>
        <end position="274"/>
    </location>
</feature>
<dbReference type="InterPro" id="IPR001264">
    <property type="entry name" value="Glyco_trans_51"/>
</dbReference>
<evidence type="ECO:0000256" key="5">
    <source>
        <dbReference type="ARBA" id="ARBA00022679"/>
    </source>
</evidence>
<gene>
    <name evidence="10" type="ORF">ACFSKP_02450</name>
</gene>
<dbReference type="InterPro" id="IPR050396">
    <property type="entry name" value="Glycosyltr_51/Transpeptidase"/>
</dbReference>
<keyword evidence="2" id="KW-0121">Carboxypeptidase</keyword>
<dbReference type="InterPro" id="IPR036950">
    <property type="entry name" value="PBP_transglycosylase"/>
</dbReference>
<dbReference type="Proteomes" id="UP001597374">
    <property type="component" value="Unassembled WGS sequence"/>
</dbReference>
<comment type="pathway">
    <text evidence="1">Cell wall biogenesis; peptidoglycan biosynthesis.</text>
</comment>
<comment type="catalytic activity">
    <reaction evidence="8">
        <text>[GlcNAc-(1-&gt;4)-Mur2Ac(oyl-L-Ala-gamma-D-Glu-L-Lys-D-Ala-D-Ala)](n)-di-trans,octa-cis-undecaprenyl diphosphate + beta-D-GlcNAc-(1-&gt;4)-Mur2Ac(oyl-L-Ala-gamma-D-Glu-L-Lys-D-Ala-D-Ala)-di-trans,octa-cis-undecaprenyl diphosphate = [GlcNAc-(1-&gt;4)-Mur2Ac(oyl-L-Ala-gamma-D-Glu-L-Lys-D-Ala-D-Ala)](n+1)-di-trans,octa-cis-undecaprenyl diphosphate + di-trans,octa-cis-undecaprenyl diphosphate + H(+)</text>
        <dbReference type="Rhea" id="RHEA:23708"/>
        <dbReference type="Rhea" id="RHEA-COMP:9602"/>
        <dbReference type="Rhea" id="RHEA-COMP:9603"/>
        <dbReference type="ChEBI" id="CHEBI:15378"/>
        <dbReference type="ChEBI" id="CHEBI:58405"/>
        <dbReference type="ChEBI" id="CHEBI:60033"/>
        <dbReference type="ChEBI" id="CHEBI:78435"/>
        <dbReference type="EC" id="2.4.99.28"/>
    </reaction>
</comment>
<dbReference type="PANTHER" id="PTHR32282">
    <property type="entry name" value="BINDING PROTEIN TRANSPEPTIDASE, PUTATIVE-RELATED"/>
    <property type="match status" value="1"/>
</dbReference>
<accession>A0ABW5CRH2</accession>
<evidence type="ECO:0000256" key="1">
    <source>
        <dbReference type="ARBA" id="ARBA00004752"/>
    </source>
</evidence>
<dbReference type="Pfam" id="PF00912">
    <property type="entry name" value="Transgly"/>
    <property type="match status" value="1"/>
</dbReference>
<keyword evidence="11" id="KW-1185">Reference proteome</keyword>
<evidence type="ECO:0000256" key="6">
    <source>
        <dbReference type="ARBA" id="ARBA00023268"/>
    </source>
</evidence>
<evidence type="ECO:0000256" key="2">
    <source>
        <dbReference type="ARBA" id="ARBA00022645"/>
    </source>
</evidence>